<keyword evidence="2" id="KW-1185">Reference proteome</keyword>
<comment type="caution">
    <text evidence="1">The sequence shown here is derived from an EMBL/GenBank/DDBJ whole genome shotgun (WGS) entry which is preliminary data.</text>
</comment>
<reference evidence="1 2" key="1">
    <citation type="submission" date="2020-03" db="EMBL/GenBank/DDBJ databases">
        <title>Salinimicrobium sp. nov, isolated from SCS.</title>
        <authorList>
            <person name="Cao W.R."/>
        </authorList>
    </citation>
    <scope>NUCLEOTIDE SEQUENCE [LARGE SCALE GENOMIC DNA]</scope>
    <source>
        <strain evidence="2">J15B91</strain>
    </source>
</reference>
<protein>
    <submittedName>
        <fullName evidence="1">IS3 family transposase</fullName>
    </submittedName>
</protein>
<dbReference type="EMBL" id="JAAVJR010001399">
    <property type="protein sequence ID" value="NJW55663.1"/>
    <property type="molecule type" value="Genomic_DNA"/>
</dbReference>
<gene>
    <name evidence="1" type="ORF">HC175_22370</name>
</gene>
<sequence>HRLMKLMSEADDIRRDHPGCGVEKMYYTLKPDFIGRDRFVETFMQLGYRLKRKKNYRRTTIAGKIYYPNKIKGIEINAPSVVWQSDITYYKVGDKFYYAVFIID</sequence>
<feature type="non-terminal residue" evidence="1">
    <location>
        <position position="104"/>
    </location>
</feature>
<feature type="non-terminal residue" evidence="1">
    <location>
        <position position="1"/>
    </location>
</feature>
<accession>A0ABX1D949</accession>
<organism evidence="1 2">
    <name type="scientific">Salinimicrobium oceani</name>
    <dbReference type="NCBI Taxonomy" id="2722702"/>
    <lineage>
        <taxon>Bacteria</taxon>
        <taxon>Pseudomonadati</taxon>
        <taxon>Bacteroidota</taxon>
        <taxon>Flavobacteriia</taxon>
        <taxon>Flavobacteriales</taxon>
        <taxon>Flavobacteriaceae</taxon>
        <taxon>Salinimicrobium</taxon>
    </lineage>
</organism>
<evidence type="ECO:0000313" key="1">
    <source>
        <dbReference type="EMBL" id="NJW55663.1"/>
    </source>
</evidence>
<evidence type="ECO:0000313" key="2">
    <source>
        <dbReference type="Proteomes" id="UP000703674"/>
    </source>
</evidence>
<dbReference type="Proteomes" id="UP000703674">
    <property type="component" value="Unassembled WGS sequence"/>
</dbReference>
<proteinExistence type="predicted"/>
<name>A0ABX1D949_9FLAO</name>